<gene>
    <name evidence="2" type="ORF">C2845_PM14G04760</name>
</gene>
<feature type="domain" description="F-box" evidence="1">
    <location>
        <begin position="16"/>
        <end position="61"/>
    </location>
</feature>
<organism evidence="2 3">
    <name type="scientific">Panicum miliaceum</name>
    <name type="common">Proso millet</name>
    <name type="synonym">Broomcorn millet</name>
    <dbReference type="NCBI Taxonomy" id="4540"/>
    <lineage>
        <taxon>Eukaryota</taxon>
        <taxon>Viridiplantae</taxon>
        <taxon>Streptophyta</taxon>
        <taxon>Embryophyta</taxon>
        <taxon>Tracheophyta</taxon>
        <taxon>Spermatophyta</taxon>
        <taxon>Magnoliopsida</taxon>
        <taxon>Liliopsida</taxon>
        <taxon>Poales</taxon>
        <taxon>Poaceae</taxon>
        <taxon>PACMAD clade</taxon>
        <taxon>Panicoideae</taxon>
        <taxon>Panicodae</taxon>
        <taxon>Paniceae</taxon>
        <taxon>Panicinae</taxon>
        <taxon>Panicum</taxon>
        <taxon>Panicum sect. Panicum</taxon>
    </lineage>
</organism>
<dbReference type="PANTHER" id="PTHR38926:SF71">
    <property type="entry name" value="OS08G0194350 PROTEIN"/>
    <property type="match status" value="1"/>
</dbReference>
<dbReference type="Pfam" id="PF12937">
    <property type="entry name" value="F-box-like"/>
    <property type="match status" value="1"/>
</dbReference>
<reference evidence="3" key="1">
    <citation type="journal article" date="2019" name="Nat. Commun.">
        <title>The genome of broomcorn millet.</title>
        <authorList>
            <person name="Zou C."/>
            <person name="Miki D."/>
            <person name="Li D."/>
            <person name="Tang Q."/>
            <person name="Xiao L."/>
            <person name="Rajput S."/>
            <person name="Deng P."/>
            <person name="Jia W."/>
            <person name="Huang R."/>
            <person name="Zhang M."/>
            <person name="Sun Y."/>
            <person name="Hu J."/>
            <person name="Fu X."/>
            <person name="Schnable P.S."/>
            <person name="Li F."/>
            <person name="Zhang H."/>
            <person name="Feng B."/>
            <person name="Zhu X."/>
            <person name="Liu R."/>
            <person name="Schnable J.C."/>
            <person name="Zhu J.-K."/>
            <person name="Zhang H."/>
        </authorList>
    </citation>
    <scope>NUCLEOTIDE SEQUENCE [LARGE SCALE GENOMIC DNA]</scope>
</reference>
<comment type="caution">
    <text evidence="2">The sequence shown here is derived from an EMBL/GenBank/DDBJ whole genome shotgun (WGS) entry which is preliminary data.</text>
</comment>
<dbReference type="STRING" id="4540.A0A3L6PTW5"/>
<dbReference type="Gene3D" id="1.20.1280.50">
    <property type="match status" value="1"/>
</dbReference>
<dbReference type="Proteomes" id="UP000275267">
    <property type="component" value="Unassembled WGS sequence"/>
</dbReference>
<dbReference type="AlphaFoldDB" id="A0A3L6PTW5"/>
<proteinExistence type="predicted"/>
<dbReference type="FunFam" id="1.20.1280.50:FF:000037">
    <property type="entry name" value="F-box protein SKIP19"/>
    <property type="match status" value="1"/>
</dbReference>
<name>A0A3L6PTW5_PANMI</name>
<protein>
    <submittedName>
        <fullName evidence="2">F-box/LRR-repeat protein 23</fullName>
    </submittedName>
</protein>
<sequence>MEAPTTGGTPVPARDWSELPLDALALVFAKLGAMEILMGAGLVCRSWLHAAELPELWRFVDMARHRAVVAEMVGDDVLRAMARVAVDRSGGRLEVFNGRRFVTDELLHYIVDRSPALKVVSLVACAGVSHEGCTQLVDRCPLLEDLRVTGGVEFLRVRICSRCHPLRR</sequence>
<keyword evidence="3" id="KW-1185">Reference proteome</keyword>
<dbReference type="OrthoDB" id="611282at2759"/>
<dbReference type="InterPro" id="IPR036047">
    <property type="entry name" value="F-box-like_dom_sf"/>
</dbReference>
<accession>A0A3L6PTW5</accession>
<dbReference type="Gene3D" id="3.80.10.10">
    <property type="entry name" value="Ribonuclease Inhibitor"/>
    <property type="match status" value="1"/>
</dbReference>
<dbReference type="EMBL" id="PQIB02000016">
    <property type="protein sequence ID" value="RLM61736.1"/>
    <property type="molecule type" value="Genomic_DNA"/>
</dbReference>
<evidence type="ECO:0000313" key="2">
    <source>
        <dbReference type="EMBL" id="RLM61736.1"/>
    </source>
</evidence>
<evidence type="ECO:0000313" key="3">
    <source>
        <dbReference type="Proteomes" id="UP000275267"/>
    </source>
</evidence>
<evidence type="ECO:0000259" key="1">
    <source>
        <dbReference type="Pfam" id="PF12937"/>
    </source>
</evidence>
<dbReference type="InterPro" id="IPR032675">
    <property type="entry name" value="LRR_dom_sf"/>
</dbReference>
<dbReference type="InterPro" id="IPR001810">
    <property type="entry name" value="F-box_dom"/>
</dbReference>
<dbReference type="PANTHER" id="PTHR38926">
    <property type="entry name" value="F-BOX DOMAIN CONTAINING PROTEIN, EXPRESSED"/>
    <property type="match status" value="1"/>
</dbReference>
<dbReference type="SUPFAM" id="SSF81383">
    <property type="entry name" value="F-box domain"/>
    <property type="match status" value="1"/>
</dbReference>